<gene>
    <name evidence="7" type="ORF">JCM19274_4742</name>
</gene>
<dbReference type="Gene3D" id="3.40.50.300">
    <property type="entry name" value="P-loop containing nucleotide triphosphate hydrolases"/>
    <property type="match status" value="1"/>
</dbReference>
<keyword evidence="3" id="KW-0547">Nucleotide-binding</keyword>
<keyword evidence="2" id="KW-1003">Cell membrane</keyword>
<comment type="caution">
    <text evidence="7">The sequence shown here is derived from an EMBL/GenBank/DDBJ whole genome shotgun (WGS) entry which is preliminary data.</text>
</comment>
<keyword evidence="1" id="KW-0813">Transport</keyword>
<evidence type="ECO:0000313" key="7">
    <source>
        <dbReference type="EMBL" id="GAL78243.1"/>
    </source>
</evidence>
<evidence type="ECO:0000256" key="6">
    <source>
        <dbReference type="ARBA" id="ARBA00023136"/>
    </source>
</evidence>
<dbReference type="InterPro" id="IPR027417">
    <property type="entry name" value="P-loop_NTPase"/>
</dbReference>
<organism evidence="7 8">
    <name type="scientific">Algibacter lectus</name>
    <dbReference type="NCBI Taxonomy" id="221126"/>
    <lineage>
        <taxon>Bacteria</taxon>
        <taxon>Pseudomonadati</taxon>
        <taxon>Bacteroidota</taxon>
        <taxon>Flavobacteriia</taxon>
        <taxon>Flavobacteriales</taxon>
        <taxon>Flavobacteriaceae</taxon>
        <taxon>Algibacter</taxon>
    </lineage>
</organism>
<proteinExistence type="predicted"/>
<keyword evidence="5" id="KW-1278">Translocase</keyword>
<sequence>MGAKIEIYNLINEVAKKGVGVVVISSDMPEIMGIADRILVMHEGTFYGELTKEEFSEENILRYSIGEKLKQVV</sequence>
<evidence type="ECO:0000256" key="2">
    <source>
        <dbReference type="ARBA" id="ARBA00022475"/>
    </source>
</evidence>
<dbReference type="PANTHER" id="PTHR43790">
    <property type="entry name" value="CARBOHYDRATE TRANSPORT ATP-BINDING PROTEIN MG119-RELATED"/>
    <property type="match status" value="1"/>
</dbReference>
<dbReference type="EMBL" id="BBNU01000002">
    <property type="protein sequence ID" value="GAL78243.1"/>
    <property type="molecule type" value="Genomic_DNA"/>
</dbReference>
<keyword evidence="6" id="KW-0472">Membrane</keyword>
<name>A0A090WPT2_9FLAO</name>
<dbReference type="GO" id="GO:0005524">
    <property type="term" value="F:ATP binding"/>
    <property type="evidence" value="ECO:0007669"/>
    <property type="project" value="UniProtKB-KW"/>
</dbReference>
<dbReference type="SUPFAM" id="SSF52540">
    <property type="entry name" value="P-loop containing nucleoside triphosphate hydrolases"/>
    <property type="match status" value="1"/>
</dbReference>
<dbReference type="Proteomes" id="UP000029643">
    <property type="component" value="Unassembled WGS sequence"/>
</dbReference>
<evidence type="ECO:0000313" key="8">
    <source>
        <dbReference type="Proteomes" id="UP000029643"/>
    </source>
</evidence>
<accession>A0A090WPT2</accession>
<protein>
    <submittedName>
        <fullName evidence="7">Sugar ABC transporter ATP-binding protein</fullName>
    </submittedName>
</protein>
<evidence type="ECO:0000256" key="4">
    <source>
        <dbReference type="ARBA" id="ARBA00022840"/>
    </source>
</evidence>
<keyword evidence="4 7" id="KW-0067">ATP-binding</keyword>
<evidence type="ECO:0000256" key="1">
    <source>
        <dbReference type="ARBA" id="ARBA00022448"/>
    </source>
</evidence>
<evidence type="ECO:0000256" key="5">
    <source>
        <dbReference type="ARBA" id="ARBA00022967"/>
    </source>
</evidence>
<reference evidence="7 8" key="1">
    <citation type="journal article" date="2014" name="Genome Announc.">
        <title>Draft Genome Sequences of Marine Flavobacterium Algibacter lectus Strains SS8 and NR4.</title>
        <authorList>
            <person name="Takatani N."/>
            <person name="Nakanishi M."/>
            <person name="Meirelles P."/>
            <person name="Mino S."/>
            <person name="Suda W."/>
            <person name="Oshima K."/>
            <person name="Hattori M."/>
            <person name="Ohkuma M."/>
            <person name="Hosokawa M."/>
            <person name="Miyashita K."/>
            <person name="Thompson F.L."/>
            <person name="Niwa A."/>
            <person name="Sawabe T."/>
            <person name="Sawabe T."/>
        </authorList>
    </citation>
    <scope>NUCLEOTIDE SEQUENCE [LARGE SCALE GENOMIC DNA]</scope>
    <source>
        <strain evidence="8">JCM19274</strain>
    </source>
</reference>
<dbReference type="AlphaFoldDB" id="A0A090WPT2"/>
<dbReference type="PANTHER" id="PTHR43790:SF3">
    <property type="entry name" value="D-ALLOSE IMPORT ATP-BINDING PROTEIN ALSA-RELATED"/>
    <property type="match status" value="1"/>
</dbReference>
<dbReference type="InterPro" id="IPR050107">
    <property type="entry name" value="ABC_carbohydrate_import_ATPase"/>
</dbReference>
<evidence type="ECO:0000256" key="3">
    <source>
        <dbReference type="ARBA" id="ARBA00022741"/>
    </source>
</evidence>